<dbReference type="EMBL" id="CP015057">
    <property type="protein sequence ID" value="QGN15880.1"/>
    <property type="molecule type" value="Genomic_DNA"/>
</dbReference>
<keyword evidence="1" id="KW-0472">Membrane</keyword>
<reference evidence="2 3" key="1">
    <citation type="submission" date="2016-03" db="EMBL/GenBank/DDBJ databases">
        <title>How can Kluyveromyces marxianus grow so fast - potential evolutionary course in Saccharomyces Complex revealed by comparative genomics.</title>
        <authorList>
            <person name="Mo W."/>
            <person name="Lu W."/>
            <person name="Yang X."/>
            <person name="Qi J."/>
            <person name="Lv H."/>
        </authorList>
    </citation>
    <scope>NUCLEOTIDE SEQUENCE [LARGE SCALE GENOMIC DNA]</scope>
    <source>
        <strain evidence="2 3">FIM1</strain>
    </source>
</reference>
<sequence>MGGHSLYLYLARSVYPLTICHVTLMAQCVAFSLLLSIVRPRERAEKHQDCPPPSHQDQPGRSFPCYSNADLSIYLSIYLSQCRRHTMLEASGASLHFLHKRLKGTQSAHRIASSREKHHHLQKPVPAPYHTNRALNQHVAYLPTYLSRLLLPPFSTFLTSYQLRDPCQDYRSLS</sequence>
<accession>A0ABX6EWI8</accession>
<evidence type="ECO:0000313" key="3">
    <source>
        <dbReference type="Proteomes" id="UP000422736"/>
    </source>
</evidence>
<reference evidence="2 3" key="2">
    <citation type="submission" date="2019-11" db="EMBL/GenBank/DDBJ databases">
        <authorList>
            <person name="Lu H."/>
        </authorList>
    </citation>
    <scope>NUCLEOTIDE SEQUENCE [LARGE SCALE GENOMIC DNA]</scope>
    <source>
        <strain evidence="2 3">FIM1</strain>
    </source>
</reference>
<gene>
    <name evidence="2" type="ORF">FIM1_2578</name>
</gene>
<protein>
    <submittedName>
        <fullName evidence="2">Uncharacterized protein</fullName>
    </submittedName>
</protein>
<organism evidence="2 3">
    <name type="scientific">Kluyveromyces marxianus</name>
    <name type="common">Yeast</name>
    <name type="synonym">Candida kefyr</name>
    <dbReference type="NCBI Taxonomy" id="4911"/>
    <lineage>
        <taxon>Eukaryota</taxon>
        <taxon>Fungi</taxon>
        <taxon>Dikarya</taxon>
        <taxon>Ascomycota</taxon>
        <taxon>Saccharomycotina</taxon>
        <taxon>Saccharomycetes</taxon>
        <taxon>Saccharomycetales</taxon>
        <taxon>Saccharomycetaceae</taxon>
        <taxon>Kluyveromyces</taxon>
    </lineage>
</organism>
<keyword evidence="1" id="KW-0812">Transmembrane</keyword>
<keyword evidence="1" id="KW-1133">Transmembrane helix</keyword>
<evidence type="ECO:0000313" key="2">
    <source>
        <dbReference type="EMBL" id="QGN15880.1"/>
    </source>
</evidence>
<evidence type="ECO:0000256" key="1">
    <source>
        <dbReference type="SAM" id="Phobius"/>
    </source>
</evidence>
<feature type="transmembrane region" description="Helical" evidence="1">
    <location>
        <begin position="14"/>
        <end position="38"/>
    </location>
</feature>
<dbReference type="Proteomes" id="UP000422736">
    <property type="component" value="Chromosome 4"/>
</dbReference>
<name>A0ABX6EWI8_KLUMA</name>
<keyword evidence="3" id="KW-1185">Reference proteome</keyword>
<proteinExistence type="predicted"/>